<dbReference type="GO" id="GO:0042545">
    <property type="term" value="P:cell wall modification"/>
    <property type="evidence" value="ECO:0007669"/>
    <property type="project" value="InterPro"/>
</dbReference>
<name>A0A0W0G3W3_MONRR</name>
<sequence length="308" mass="33081">MLFVSLSVVLAFVQAVIAASRTSPPSGALVVRAGTSTSGEYKTVQAAVNALPSDSSSRSIFIYPGTYTEQVYITRPGPLTIYGYTDDTSSYSSNQVTIQFNKGRDVAASNDETGTLPSTATVSDSMHADFTVTKTPCTPTRELKSTSKVIFKERPISFTDARDVHTLEETPLPYLVLDTSPPLEDSLTMQEAVDVFNSNTVVQASGAESGTSGGYYFGRPWDVYAKVIFKNTVLNVAPNKALWTLWNGDSNSVSHAFLADYKTSGSGASGLARASFARQLSDSEANSYTISSAVGSDYANWVDMLYFV</sequence>
<dbReference type="PANTHER" id="PTHR31321:SF57">
    <property type="entry name" value="PECTINESTERASE 53-RELATED"/>
    <property type="match status" value="1"/>
</dbReference>
<evidence type="ECO:0000256" key="6">
    <source>
        <dbReference type="ARBA" id="ARBA00042203"/>
    </source>
</evidence>
<dbReference type="SUPFAM" id="SSF51126">
    <property type="entry name" value="Pectin lyase-like"/>
    <property type="match status" value="2"/>
</dbReference>
<dbReference type="PANTHER" id="PTHR31321">
    <property type="entry name" value="ACYL-COA THIOESTER HYDROLASE YBHC-RELATED"/>
    <property type="match status" value="1"/>
</dbReference>
<dbReference type="InterPro" id="IPR000070">
    <property type="entry name" value="Pectinesterase_cat"/>
</dbReference>
<keyword evidence="5" id="KW-0063">Aspartyl esterase</keyword>
<dbReference type="Proteomes" id="UP000054988">
    <property type="component" value="Unassembled WGS sequence"/>
</dbReference>
<feature type="chain" id="PRO_5011116044" description="pectinesterase" evidence="7">
    <location>
        <begin position="19"/>
        <end position="308"/>
    </location>
</feature>
<evidence type="ECO:0000256" key="5">
    <source>
        <dbReference type="ARBA" id="ARBA00023085"/>
    </source>
</evidence>
<feature type="domain" description="Pectinesterase catalytic" evidence="8">
    <location>
        <begin position="205"/>
        <end position="294"/>
    </location>
</feature>
<gene>
    <name evidence="9" type="ORF">WG66_4159</name>
</gene>
<dbReference type="GO" id="GO:0045490">
    <property type="term" value="P:pectin catabolic process"/>
    <property type="evidence" value="ECO:0007669"/>
    <property type="project" value="UniProtKB-UniPathway"/>
</dbReference>
<dbReference type="EMBL" id="LATX01001218">
    <property type="protein sequence ID" value="KTB43267.1"/>
    <property type="molecule type" value="Genomic_DNA"/>
</dbReference>
<feature type="signal peptide" evidence="7">
    <location>
        <begin position="1"/>
        <end position="18"/>
    </location>
</feature>
<evidence type="ECO:0000256" key="2">
    <source>
        <dbReference type="ARBA" id="ARBA00008891"/>
    </source>
</evidence>
<evidence type="ECO:0000256" key="4">
    <source>
        <dbReference type="ARBA" id="ARBA00022801"/>
    </source>
</evidence>
<proteinExistence type="inferred from homology"/>
<comment type="pathway">
    <text evidence="1">Glycan metabolism; pectin degradation; 2-dehydro-3-deoxy-D-gluconate from pectin: step 1/5.</text>
</comment>
<organism evidence="9 10">
    <name type="scientific">Moniliophthora roreri</name>
    <name type="common">Frosty pod rot fungus</name>
    <name type="synonym">Monilia roreri</name>
    <dbReference type="NCBI Taxonomy" id="221103"/>
    <lineage>
        <taxon>Eukaryota</taxon>
        <taxon>Fungi</taxon>
        <taxon>Dikarya</taxon>
        <taxon>Basidiomycota</taxon>
        <taxon>Agaricomycotina</taxon>
        <taxon>Agaricomycetes</taxon>
        <taxon>Agaricomycetidae</taxon>
        <taxon>Agaricales</taxon>
        <taxon>Marasmiineae</taxon>
        <taxon>Marasmiaceae</taxon>
        <taxon>Moniliophthora</taxon>
    </lineage>
</organism>
<dbReference type="AlphaFoldDB" id="A0A0W0G3W3"/>
<dbReference type="InterPro" id="IPR011050">
    <property type="entry name" value="Pectin_lyase_fold/virulence"/>
</dbReference>
<dbReference type="UniPathway" id="UPA00545">
    <property type="reaction ID" value="UER00823"/>
</dbReference>
<evidence type="ECO:0000256" key="7">
    <source>
        <dbReference type="SAM" id="SignalP"/>
    </source>
</evidence>
<dbReference type="Pfam" id="PF01095">
    <property type="entry name" value="Pectinesterase"/>
    <property type="match status" value="1"/>
</dbReference>
<evidence type="ECO:0000313" key="10">
    <source>
        <dbReference type="Proteomes" id="UP000054988"/>
    </source>
</evidence>
<keyword evidence="4" id="KW-0378">Hydrolase</keyword>
<reference evidence="9 10" key="1">
    <citation type="submission" date="2015-12" db="EMBL/GenBank/DDBJ databases">
        <title>Draft genome sequence of Moniliophthora roreri, the causal agent of frosty pod rot of cacao.</title>
        <authorList>
            <person name="Aime M.C."/>
            <person name="Diaz-Valderrama J.R."/>
            <person name="Kijpornyongpan T."/>
            <person name="Phillips-Mora W."/>
        </authorList>
    </citation>
    <scope>NUCLEOTIDE SEQUENCE [LARGE SCALE GENOMIC DNA]</scope>
    <source>
        <strain evidence="9 10">MCA 2952</strain>
    </source>
</reference>
<evidence type="ECO:0000259" key="8">
    <source>
        <dbReference type="Pfam" id="PF01095"/>
    </source>
</evidence>
<accession>A0A0W0G3W3</accession>
<dbReference type="Gene3D" id="2.160.20.10">
    <property type="entry name" value="Single-stranded right-handed beta-helix, Pectin lyase-like"/>
    <property type="match status" value="2"/>
</dbReference>
<comment type="caution">
    <text evidence="9">The sequence shown here is derived from an EMBL/GenBank/DDBJ whole genome shotgun (WGS) entry which is preliminary data.</text>
</comment>
<evidence type="ECO:0000256" key="3">
    <source>
        <dbReference type="ARBA" id="ARBA00013229"/>
    </source>
</evidence>
<protein>
    <recommendedName>
        <fullName evidence="3">pectinesterase</fullName>
        <ecNumber evidence="3">3.1.1.11</ecNumber>
    </recommendedName>
    <alternativeName>
        <fullName evidence="6">Pectin methylesterase A</fullName>
    </alternativeName>
</protein>
<dbReference type="EC" id="3.1.1.11" evidence="3"/>
<evidence type="ECO:0000256" key="1">
    <source>
        <dbReference type="ARBA" id="ARBA00005184"/>
    </source>
</evidence>
<evidence type="ECO:0000313" key="9">
    <source>
        <dbReference type="EMBL" id="KTB43267.1"/>
    </source>
</evidence>
<dbReference type="InterPro" id="IPR012334">
    <property type="entry name" value="Pectin_lyas_fold"/>
</dbReference>
<keyword evidence="7" id="KW-0732">Signal</keyword>
<comment type="similarity">
    <text evidence="2">Belongs to the pectinesterase family.</text>
</comment>
<dbReference type="GO" id="GO:0030599">
    <property type="term" value="F:pectinesterase activity"/>
    <property type="evidence" value="ECO:0007669"/>
    <property type="project" value="UniProtKB-EC"/>
</dbReference>